<evidence type="ECO:0000313" key="9">
    <source>
        <dbReference type="EMBL" id="HIS77682.1"/>
    </source>
</evidence>
<feature type="transmembrane region" description="Helical" evidence="8">
    <location>
        <begin position="12"/>
        <end position="32"/>
    </location>
</feature>
<evidence type="ECO:0000313" key="10">
    <source>
        <dbReference type="Proteomes" id="UP000824002"/>
    </source>
</evidence>
<evidence type="ECO:0000256" key="2">
    <source>
        <dbReference type="ARBA" id="ARBA00005658"/>
    </source>
</evidence>
<evidence type="ECO:0000256" key="1">
    <source>
        <dbReference type="ARBA" id="ARBA00004651"/>
    </source>
</evidence>
<dbReference type="EMBL" id="DVJP01000083">
    <property type="protein sequence ID" value="HIS77682.1"/>
    <property type="molecule type" value="Genomic_DNA"/>
</dbReference>
<keyword evidence="7 8" id="KW-0472">Membrane</keyword>
<gene>
    <name evidence="9" type="ORF">IAB51_12940</name>
</gene>
<evidence type="ECO:0000256" key="8">
    <source>
        <dbReference type="SAM" id="Phobius"/>
    </source>
</evidence>
<reference evidence="9" key="1">
    <citation type="submission" date="2020-10" db="EMBL/GenBank/DDBJ databases">
        <authorList>
            <person name="Gilroy R."/>
        </authorList>
    </citation>
    <scope>NUCLEOTIDE SEQUENCE</scope>
    <source>
        <strain evidence="9">CHK199-13235</strain>
    </source>
</reference>
<evidence type="ECO:0000256" key="7">
    <source>
        <dbReference type="ARBA" id="ARBA00023136"/>
    </source>
</evidence>
<feature type="transmembrane region" description="Helical" evidence="8">
    <location>
        <begin position="448"/>
        <end position="464"/>
    </location>
</feature>
<feature type="transmembrane region" description="Helical" evidence="8">
    <location>
        <begin position="260"/>
        <end position="280"/>
    </location>
</feature>
<keyword evidence="4" id="KW-1003">Cell membrane</keyword>
<feature type="transmembrane region" description="Helical" evidence="8">
    <location>
        <begin position="404"/>
        <end position="428"/>
    </location>
</feature>
<protein>
    <submittedName>
        <fullName evidence="9">BCCT family transporter</fullName>
    </submittedName>
</protein>
<keyword evidence="3" id="KW-0813">Transport</keyword>
<dbReference type="Proteomes" id="UP000824002">
    <property type="component" value="Unassembled WGS sequence"/>
</dbReference>
<dbReference type="InterPro" id="IPR000060">
    <property type="entry name" value="BCCT_transptr"/>
</dbReference>
<dbReference type="AlphaFoldDB" id="A0A9D1FQ49"/>
<comment type="similarity">
    <text evidence="2">Belongs to the BCCT transporter (TC 2.A.15) family.</text>
</comment>
<evidence type="ECO:0000256" key="6">
    <source>
        <dbReference type="ARBA" id="ARBA00022989"/>
    </source>
</evidence>
<accession>A0A9D1FQ49</accession>
<evidence type="ECO:0000256" key="5">
    <source>
        <dbReference type="ARBA" id="ARBA00022692"/>
    </source>
</evidence>
<feature type="transmembrane region" description="Helical" evidence="8">
    <location>
        <begin position="91"/>
        <end position="110"/>
    </location>
</feature>
<feature type="transmembrane region" description="Helical" evidence="8">
    <location>
        <begin position="315"/>
        <end position="336"/>
    </location>
</feature>
<feature type="transmembrane region" description="Helical" evidence="8">
    <location>
        <begin position="52"/>
        <end position="71"/>
    </location>
</feature>
<dbReference type="GO" id="GO:0022857">
    <property type="term" value="F:transmembrane transporter activity"/>
    <property type="evidence" value="ECO:0007669"/>
    <property type="project" value="InterPro"/>
</dbReference>
<comment type="subcellular location">
    <subcellularLocation>
        <location evidence="1">Cell membrane</location>
        <topology evidence="1">Multi-pass membrane protein</topology>
    </subcellularLocation>
</comment>
<evidence type="ECO:0000256" key="3">
    <source>
        <dbReference type="ARBA" id="ARBA00022448"/>
    </source>
</evidence>
<comment type="caution">
    <text evidence="9">The sequence shown here is derived from an EMBL/GenBank/DDBJ whole genome shotgun (WGS) entry which is preliminary data.</text>
</comment>
<name>A0A9D1FQ49_9FIRM</name>
<proteinExistence type="inferred from homology"/>
<feature type="transmembrane region" description="Helical" evidence="8">
    <location>
        <begin position="143"/>
        <end position="161"/>
    </location>
</feature>
<reference evidence="9" key="2">
    <citation type="journal article" date="2021" name="PeerJ">
        <title>Extensive microbial diversity within the chicken gut microbiome revealed by metagenomics and culture.</title>
        <authorList>
            <person name="Gilroy R."/>
            <person name="Ravi A."/>
            <person name="Getino M."/>
            <person name="Pursley I."/>
            <person name="Horton D.L."/>
            <person name="Alikhan N.F."/>
            <person name="Baker D."/>
            <person name="Gharbi K."/>
            <person name="Hall N."/>
            <person name="Watson M."/>
            <person name="Adriaenssens E.M."/>
            <person name="Foster-Nyarko E."/>
            <person name="Jarju S."/>
            <person name="Secka A."/>
            <person name="Antonio M."/>
            <person name="Oren A."/>
            <person name="Chaudhuri R.R."/>
            <person name="La Ragione R."/>
            <person name="Hildebrand F."/>
            <person name="Pallen M.J."/>
        </authorList>
    </citation>
    <scope>NUCLEOTIDE SEQUENCE</scope>
    <source>
        <strain evidence="9">CHK199-13235</strain>
    </source>
</reference>
<sequence>MKLKELKKSIDWCIIIIPFLGIVSLCTLFILKPEESGEILTKIRYFFSNDCGVYYLLVTLAFFICSFVMAFSKYGKIKLGENAKPEYPTVIWGMMIFNSTFAADLIFYSLSEWTMYATEPHVQNLGDVQKWSAVYPLFHWGPLSWGVYVVLIAAFGFMLHIRKRDKQKFSEGLRPVLGNKVDGPAGKIVDLFAVFALLAGTSATFSIATPLISAAISKVTGIPNSRQLTIVILIFVAAVYTMTVLFGMKGIAKLASYSSYFFIALLAGVFFLGGEMRFILESGVTSLGTLGQNFISLSTFIDPLRKTTFAQDWTFFYWSYALTWCIATPFFIATISKGRTIKNTILGTYFWGIAASFTSFIVLGNYGMAQQFKNGVDILGVIQNGGSYPDTVMKIVETLPMSKIFMILICITMISFYSTTFDALTMVVSSYSYKKLKIGDEPDKKVRVFWAVLFILLPIALLFSEKTIHALQSISVIAALPIGIIVLLIIYGFFKDAKKYLTEKEHHES</sequence>
<dbReference type="PANTHER" id="PTHR30047:SF7">
    <property type="entry name" value="HIGH-AFFINITY CHOLINE TRANSPORT PROTEIN"/>
    <property type="match status" value="1"/>
</dbReference>
<keyword evidence="5 8" id="KW-0812">Transmembrane</keyword>
<keyword evidence="6 8" id="KW-1133">Transmembrane helix</keyword>
<feature type="transmembrane region" description="Helical" evidence="8">
    <location>
        <begin position="470"/>
        <end position="494"/>
    </location>
</feature>
<dbReference type="GO" id="GO:0005886">
    <property type="term" value="C:plasma membrane"/>
    <property type="evidence" value="ECO:0007669"/>
    <property type="project" value="UniProtKB-SubCell"/>
</dbReference>
<dbReference type="Pfam" id="PF02028">
    <property type="entry name" value="BCCT"/>
    <property type="match status" value="1"/>
</dbReference>
<feature type="transmembrane region" description="Helical" evidence="8">
    <location>
        <begin position="228"/>
        <end position="248"/>
    </location>
</feature>
<organism evidence="9 10">
    <name type="scientific">Candidatus Merdivicinus excrementipullorum</name>
    <dbReference type="NCBI Taxonomy" id="2840867"/>
    <lineage>
        <taxon>Bacteria</taxon>
        <taxon>Bacillati</taxon>
        <taxon>Bacillota</taxon>
        <taxon>Clostridia</taxon>
        <taxon>Eubacteriales</taxon>
        <taxon>Oscillospiraceae</taxon>
        <taxon>Oscillospiraceae incertae sedis</taxon>
        <taxon>Candidatus Merdivicinus</taxon>
    </lineage>
</organism>
<evidence type="ECO:0000256" key="4">
    <source>
        <dbReference type="ARBA" id="ARBA00022475"/>
    </source>
</evidence>
<dbReference type="PANTHER" id="PTHR30047">
    <property type="entry name" value="HIGH-AFFINITY CHOLINE TRANSPORT PROTEIN-RELATED"/>
    <property type="match status" value="1"/>
</dbReference>
<feature type="transmembrane region" description="Helical" evidence="8">
    <location>
        <begin position="191"/>
        <end position="216"/>
    </location>
</feature>
<feature type="transmembrane region" description="Helical" evidence="8">
    <location>
        <begin position="348"/>
        <end position="369"/>
    </location>
</feature>